<proteinExistence type="predicted"/>
<keyword evidence="2" id="KW-1185">Reference proteome</keyword>
<dbReference type="AlphaFoldDB" id="A0A0D7B5X4"/>
<dbReference type="Proteomes" id="UP000054007">
    <property type="component" value="Unassembled WGS sequence"/>
</dbReference>
<evidence type="ECO:0000313" key="2">
    <source>
        <dbReference type="Proteomes" id="UP000054007"/>
    </source>
</evidence>
<reference evidence="1 2" key="1">
    <citation type="journal article" date="2015" name="Fungal Genet. Biol.">
        <title>Evolution of novel wood decay mechanisms in Agaricales revealed by the genome sequences of Fistulina hepatica and Cylindrobasidium torrendii.</title>
        <authorList>
            <person name="Floudas D."/>
            <person name="Held B.W."/>
            <person name="Riley R."/>
            <person name="Nagy L.G."/>
            <person name="Koehler G."/>
            <person name="Ransdell A.S."/>
            <person name="Younus H."/>
            <person name="Chow J."/>
            <person name="Chiniquy J."/>
            <person name="Lipzen A."/>
            <person name="Tritt A."/>
            <person name="Sun H."/>
            <person name="Haridas S."/>
            <person name="LaButti K."/>
            <person name="Ohm R.A."/>
            <person name="Kues U."/>
            <person name="Blanchette R.A."/>
            <person name="Grigoriev I.V."/>
            <person name="Minto R.E."/>
            <person name="Hibbett D.S."/>
        </authorList>
    </citation>
    <scope>NUCLEOTIDE SEQUENCE [LARGE SCALE GENOMIC DNA]</scope>
    <source>
        <strain evidence="1 2">FP15055 ss-10</strain>
    </source>
</reference>
<dbReference type="EMBL" id="KN880571">
    <property type="protein sequence ID" value="KIY65958.1"/>
    <property type="molecule type" value="Genomic_DNA"/>
</dbReference>
<sequence>MTACEATVANAIHSPAKQSFSLPPEDLVHQALAKLYNKGMQLIIWGGMLERYLGIPRVYTDFSFLVPDDQLVAASAMLSGMHLPLASPRRLLLQTCGDFEGMGYLHRVTNSTTDASMQCLHLYPSSFLSYTDDELQKIFIDDVPALIPRASAVYAGMIRMMSKYVRWTSERYKLQSDLELSVNYHLLKIEKIPIDEEEMEMLDLDLRVKEAEENIRAWGRAGEWRQGEEWMEDALIGIVNGEGDIGDLPSKDMGSSYPLCK</sequence>
<dbReference type="OrthoDB" id="4202165at2759"/>
<gene>
    <name evidence="1" type="ORF">CYLTODRAFT_399616</name>
</gene>
<evidence type="ECO:0000313" key="1">
    <source>
        <dbReference type="EMBL" id="KIY65958.1"/>
    </source>
</evidence>
<organism evidence="1 2">
    <name type="scientific">Cylindrobasidium torrendii FP15055 ss-10</name>
    <dbReference type="NCBI Taxonomy" id="1314674"/>
    <lineage>
        <taxon>Eukaryota</taxon>
        <taxon>Fungi</taxon>
        <taxon>Dikarya</taxon>
        <taxon>Basidiomycota</taxon>
        <taxon>Agaricomycotina</taxon>
        <taxon>Agaricomycetes</taxon>
        <taxon>Agaricomycetidae</taxon>
        <taxon>Agaricales</taxon>
        <taxon>Marasmiineae</taxon>
        <taxon>Physalacriaceae</taxon>
        <taxon>Cylindrobasidium</taxon>
    </lineage>
</organism>
<protein>
    <submittedName>
        <fullName evidence="1">Uncharacterized protein</fullName>
    </submittedName>
</protein>
<accession>A0A0D7B5X4</accession>
<name>A0A0D7B5X4_9AGAR</name>